<dbReference type="EMBL" id="JACYTR010000018">
    <property type="protein sequence ID" value="MBD8526213.1"/>
    <property type="molecule type" value="Genomic_DNA"/>
</dbReference>
<comment type="cofactor">
    <cofactor evidence="10">
        <name>[4Fe-4S] cluster</name>
        <dbReference type="ChEBI" id="CHEBI:49883"/>
    </cofactor>
    <text evidence="10">Binds 2 [4Fe-4S] clusters. Binds 1 [4Fe-4S] cluster coordinated with 3 cysteines and an exchangeable S-adenosyl-L-methionine and 1 [4Fe-4S] cluster coordinated with 3 cysteines and the GTP-derived substrate.</text>
</comment>
<evidence type="ECO:0000256" key="3">
    <source>
        <dbReference type="ARBA" id="ARBA00022723"/>
    </source>
</evidence>
<feature type="binding site" evidence="10">
    <location>
        <position position="27"/>
    </location>
    <ligand>
        <name>[4Fe-4S] cluster</name>
        <dbReference type="ChEBI" id="CHEBI:49883"/>
        <label>1</label>
        <note>4Fe-4S-S-AdoMet</note>
    </ligand>
</feature>
<dbReference type="InterPro" id="IPR013483">
    <property type="entry name" value="MoaA"/>
</dbReference>
<dbReference type="InterPro" id="IPR050105">
    <property type="entry name" value="MoCo_biosynth_MoaA/MoaC"/>
</dbReference>
<dbReference type="InterPro" id="IPR010505">
    <property type="entry name" value="MoaA_twitch"/>
</dbReference>
<feature type="binding site" evidence="10">
    <location>
        <position position="20"/>
    </location>
    <ligand>
        <name>GTP</name>
        <dbReference type="ChEBI" id="CHEBI:37565"/>
    </ligand>
</feature>
<dbReference type="AlphaFoldDB" id="A0AAW3ZJQ6"/>
<evidence type="ECO:0000259" key="11">
    <source>
        <dbReference type="PROSITE" id="PS51918"/>
    </source>
</evidence>
<dbReference type="GO" id="GO:0006777">
    <property type="term" value="P:Mo-molybdopterin cofactor biosynthetic process"/>
    <property type="evidence" value="ECO:0007669"/>
    <property type="project" value="UniProtKB-UniRule"/>
</dbReference>
<dbReference type="CDD" id="cd01335">
    <property type="entry name" value="Radical_SAM"/>
    <property type="match status" value="1"/>
</dbReference>
<evidence type="ECO:0000256" key="4">
    <source>
        <dbReference type="ARBA" id="ARBA00022741"/>
    </source>
</evidence>
<reference evidence="12 13" key="1">
    <citation type="submission" date="2020-09" db="EMBL/GenBank/DDBJ databases">
        <title>Pseudoxanthomonas sp. CAU 1598 isolated from sand of Yaerae Beach.</title>
        <authorList>
            <person name="Kim W."/>
        </authorList>
    </citation>
    <scope>NUCLEOTIDE SEQUENCE [LARGE SCALE GENOMIC DNA]</scope>
    <source>
        <strain evidence="12 13">CAU 1598</strain>
    </source>
</reference>
<dbReference type="Pfam" id="PF04055">
    <property type="entry name" value="Radical_SAM"/>
    <property type="match status" value="1"/>
</dbReference>
<dbReference type="GO" id="GO:0005525">
    <property type="term" value="F:GTP binding"/>
    <property type="evidence" value="ECO:0007669"/>
    <property type="project" value="UniProtKB-UniRule"/>
</dbReference>
<dbReference type="PROSITE" id="PS51918">
    <property type="entry name" value="RADICAL_SAM"/>
    <property type="match status" value="1"/>
</dbReference>
<comment type="subunit">
    <text evidence="10">Monomer and homodimer.</text>
</comment>
<dbReference type="GO" id="GO:0051539">
    <property type="term" value="F:4 iron, 4 sulfur cluster binding"/>
    <property type="evidence" value="ECO:0007669"/>
    <property type="project" value="UniProtKB-UniRule"/>
</dbReference>
<dbReference type="PANTHER" id="PTHR22960">
    <property type="entry name" value="MOLYBDOPTERIN COFACTOR SYNTHESIS PROTEIN A"/>
    <property type="match status" value="1"/>
</dbReference>
<feature type="binding site" evidence="10">
    <location>
        <position position="275"/>
    </location>
    <ligand>
        <name>[4Fe-4S] cluster</name>
        <dbReference type="ChEBI" id="CHEBI:49883"/>
        <label>2</label>
        <note>4Fe-4S-substrate</note>
    </ligand>
</feature>
<dbReference type="SMART" id="SM00729">
    <property type="entry name" value="Elp3"/>
    <property type="match status" value="1"/>
</dbReference>
<feature type="binding site" evidence="10">
    <location>
        <position position="34"/>
    </location>
    <ligand>
        <name>[4Fe-4S] cluster</name>
        <dbReference type="ChEBI" id="CHEBI:49883"/>
        <label>1</label>
        <note>4Fe-4S-S-AdoMet</note>
    </ligand>
</feature>
<evidence type="ECO:0000256" key="5">
    <source>
        <dbReference type="ARBA" id="ARBA00023004"/>
    </source>
</evidence>
<organism evidence="12 13">
    <name type="scientific">Pseudomarimonas arenosa</name>
    <dbReference type="NCBI Taxonomy" id="2774145"/>
    <lineage>
        <taxon>Bacteria</taxon>
        <taxon>Pseudomonadati</taxon>
        <taxon>Pseudomonadota</taxon>
        <taxon>Gammaproteobacteria</taxon>
        <taxon>Lysobacterales</taxon>
        <taxon>Lysobacteraceae</taxon>
        <taxon>Pseudomarimonas</taxon>
    </lineage>
</organism>
<keyword evidence="5 10" id="KW-0408">Iron</keyword>
<keyword evidence="9 10" id="KW-0456">Lyase</keyword>
<dbReference type="SFLD" id="SFLDS00029">
    <property type="entry name" value="Radical_SAM"/>
    <property type="match status" value="1"/>
</dbReference>
<evidence type="ECO:0000256" key="10">
    <source>
        <dbReference type="HAMAP-Rule" id="MF_01225"/>
    </source>
</evidence>
<dbReference type="InterPro" id="IPR007197">
    <property type="entry name" value="rSAM"/>
</dbReference>
<feature type="binding site" evidence="10">
    <location>
        <position position="69"/>
    </location>
    <ligand>
        <name>GTP</name>
        <dbReference type="ChEBI" id="CHEBI:37565"/>
    </ligand>
</feature>
<dbReference type="SFLD" id="SFLDG01383">
    <property type="entry name" value="cyclic_pyranopterin_phosphate"/>
    <property type="match status" value="1"/>
</dbReference>
<keyword evidence="7 10" id="KW-0342">GTP-binding</keyword>
<evidence type="ECO:0000256" key="9">
    <source>
        <dbReference type="ARBA" id="ARBA00023239"/>
    </source>
</evidence>
<dbReference type="EC" id="4.1.99.22" evidence="10"/>
<feature type="binding site" evidence="10">
    <location>
        <position position="73"/>
    </location>
    <ligand>
        <name>S-adenosyl-L-methionine</name>
        <dbReference type="ChEBI" id="CHEBI:59789"/>
    </ligand>
</feature>
<dbReference type="GO" id="GO:0061798">
    <property type="term" value="F:GTP 3',8'-cyclase activity"/>
    <property type="evidence" value="ECO:0007669"/>
    <property type="project" value="UniProtKB-UniRule"/>
</dbReference>
<dbReference type="NCBIfam" id="TIGR02666">
    <property type="entry name" value="moaA"/>
    <property type="match status" value="1"/>
</dbReference>
<keyword evidence="3 10" id="KW-0479">Metal-binding</keyword>
<dbReference type="SFLD" id="SFLDG01067">
    <property type="entry name" value="SPASM/twitch_domain_containing"/>
    <property type="match status" value="1"/>
</dbReference>
<sequence length="330" mass="36694">MTAIASPLIDRFGRRFPYLRLSLTEACNFKCSYCLPDGYQRCGSHDFLRLDEIRRLLLAFSAVGLKKVRLTGGEPSLRRDLTDIIAEVAAVPGIEKIAMTTNGCVLHKRATDWRAAGLTALNISLDSLDCQRFEAITGYRHHAQLLKSIEDCLSLGFSSVKLNAVLLRDLNDQELPSWLEYLRDRPIGLRFIELMQTGENREYFQRHHLSAEAIERPLQEAGWQLQPRAADAGPAREYAHPDYAGRIGIIAPYSKDFCAGCNRLRVTARGDLRLCLFGEFGIALRPLLQDDADREQLIGRLSGQLALKTAGHGLHEGNTGITPHLASVGG</sequence>
<dbReference type="GO" id="GO:0046872">
    <property type="term" value="F:metal ion binding"/>
    <property type="evidence" value="ECO:0007669"/>
    <property type="project" value="UniProtKB-KW"/>
</dbReference>
<dbReference type="SUPFAM" id="SSF102114">
    <property type="entry name" value="Radical SAM enzymes"/>
    <property type="match status" value="1"/>
</dbReference>
<dbReference type="SFLD" id="SFLDG01386">
    <property type="entry name" value="main_SPASM_domain-containing"/>
    <property type="match status" value="1"/>
</dbReference>
<protein>
    <recommendedName>
        <fullName evidence="10">GTP 3',8-cyclase</fullName>
        <ecNumber evidence="10">4.1.99.22</ecNumber>
    </recommendedName>
    <alternativeName>
        <fullName evidence="10">Molybdenum cofactor biosynthesis protein A</fullName>
    </alternativeName>
</protein>
<feature type="binding site" evidence="10">
    <location>
        <position position="31"/>
    </location>
    <ligand>
        <name>[4Fe-4S] cluster</name>
        <dbReference type="ChEBI" id="CHEBI:49883"/>
        <label>1</label>
        <note>4Fe-4S-S-AdoMet</note>
    </ligand>
</feature>
<feature type="binding site" evidence="10">
    <location>
        <begin position="263"/>
        <end position="265"/>
    </location>
    <ligand>
        <name>GTP</name>
        <dbReference type="ChEBI" id="CHEBI:37565"/>
    </ligand>
</feature>
<keyword evidence="1 10" id="KW-0004">4Fe-4S</keyword>
<dbReference type="Pfam" id="PF06463">
    <property type="entry name" value="Mob_synth_C"/>
    <property type="match status" value="1"/>
</dbReference>
<evidence type="ECO:0000313" key="13">
    <source>
        <dbReference type="Proteomes" id="UP000613768"/>
    </source>
</evidence>
<feature type="binding site" evidence="10">
    <location>
        <position position="195"/>
    </location>
    <ligand>
        <name>S-adenosyl-L-methionine</name>
        <dbReference type="ChEBI" id="CHEBI:59789"/>
    </ligand>
</feature>
<gene>
    <name evidence="10 12" type="primary">moaA</name>
    <name evidence="12" type="ORF">IFO71_10735</name>
</gene>
<dbReference type="RefSeq" id="WP_192029632.1">
    <property type="nucleotide sequence ID" value="NZ_JACYTR010000018.1"/>
</dbReference>
<dbReference type="PANTHER" id="PTHR22960:SF28">
    <property type="entry name" value="GTP 3',8-CYCLASE"/>
    <property type="match status" value="1"/>
</dbReference>
<comment type="caution">
    <text evidence="12">The sequence shown here is derived from an EMBL/GenBank/DDBJ whole genome shotgun (WGS) entry which is preliminary data.</text>
</comment>
<dbReference type="HAMAP" id="MF_01225_B">
    <property type="entry name" value="MoaA_B"/>
    <property type="match status" value="1"/>
</dbReference>
<accession>A0AAW3ZJQ6</accession>
<feature type="binding site" evidence="10">
    <location>
        <position position="261"/>
    </location>
    <ligand>
        <name>[4Fe-4S] cluster</name>
        <dbReference type="ChEBI" id="CHEBI:49883"/>
        <label>2</label>
        <note>4Fe-4S-substrate</note>
    </ligand>
</feature>
<keyword evidence="4 10" id="KW-0547">Nucleotide-binding</keyword>
<name>A0AAW3ZJQ6_9GAMM</name>
<feature type="domain" description="Radical SAM core" evidence="11">
    <location>
        <begin position="11"/>
        <end position="236"/>
    </location>
</feature>
<comment type="catalytic activity">
    <reaction evidence="10">
        <text>GTP + AH2 + S-adenosyl-L-methionine = (8S)-3',8-cyclo-7,8-dihydroguanosine 5'-triphosphate + 5'-deoxyadenosine + L-methionine + A + H(+)</text>
        <dbReference type="Rhea" id="RHEA:49576"/>
        <dbReference type="ChEBI" id="CHEBI:13193"/>
        <dbReference type="ChEBI" id="CHEBI:15378"/>
        <dbReference type="ChEBI" id="CHEBI:17319"/>
        <dbReference type="ChEBI" id="CHEBI:17499"/>
        <dbReference type="ChEBI" id="CHEBI:37565"/>
        <dbReference type="ChEBI" id="CHEBI:57844"/>
        <dbReference type="ChEBI" id="CHEBI:59789"/>
        <dbReference type="ChEBI" id="CHEBI:131766"/>
        <dbReference type="EC" id="4.1.99.22"/>
    </reaction>
</comment>
<keyword evidence="13" id="KW-1185">Reference proteome</keyword>
<keyword evidence="2 10" id="KW-0949">S-adenosyl-L-methionine</keyword>
<comment type="pathway">
    <text evidence="10">Cofactor biosynthesis; molybdopterin biosynthesis.</text>
</comment>
<feature type="binding site" evidence="10">
    <location>
        <position position="258"/>
    </location>
    <ligand>
        <name>[4Fe-4S] cluster</name>
        <dbReference type="ChEBI" id="CHEBI:49883"/>
        <label>2</label>
        <note>4Fe-4S-substrate</note>
    </ligand>
</feature>
<evidence type="ECO:0000256" key="6">
    <source>
        <dbReference type="ARBA" id="ARBA00023014"/>
    </source>
</evidence>
<dbReference type="CDD" id="cd21117">
    <property type="entry name" value="Twitch_MoaA"/>
    <property type="match status" value="1"/>
</dbReference>
<comment type="similarity">
    <text evidence="10">Belongs to the radical SAM superfamily. MoaA family.</text>
</comment>
<evidence type="ECO:0000256" key="7">
    <source>
        <dbReference type="ARBA" id="ARBA00023134"/>
    </source>
</evidence>
<dbReference type="InterPro" id="IPR006638">
    <property type="entry name" value="Elp3/MiaA/NifB-like_rSAM"/>
</dbReference>
<dbReference type="InterPro" id="IPR058240">
    <property type="entry name" value="rSAM_sf"/>
</dbReference>
<dbReference type="GO" id="GO:0061799">
    <property type="term" value="F:cyclic pyranopterin monophosphate synthase activity"/>
    <property type="evidence" value="ECO:0007669"/>
    <property type="project" value="TreeGrafter"/>
</dbReference>
<dbReference type="GO" id="GO:1904047">
    <property type="term" value="F:S-adenosyl-L-methionine binding"/>
    <property type="evidence" value="ECO:0007669"/>
    <property type="project" value="UniProtKB-UniRule"/>
</dbReference>
<dbReference type="Proteomes" id="UP000613768">
    <property type="component" value="Unassembled WGS sequence"/>
</dbReference>
<feature type="binding site" evidence="10">
    <location>
        <position position="33"/>
    </location>
    <ligand>
        <name>S-adenosyl-L-methionine</name>
        <dbReference type="ChEBI" id="CHEBI:59789"/>
    </ligand>
</feature>
<feature type="binding site" evidence="10">
    <location>
        <position position="161"/>
    </location>
    <ligand>
        <name>GTP</name>
        <dbReference type="ChEBI" id="CHEBI:37565"/>
    </ligand>
</feature>
<feature type="binding site" evidence="10">
    <location>
        <position position="124"/>
    </location>
    <ligand>
        <name>S-adenosyl-L-methionine</name>
        <dbReference type="ChEBI" id="CHEBI:59789"/>
    </ligand>
</feature>
<dbReference type="InterPro" id="IPR040064">
    <property type="entry name" value="MoaA-like"/>
</dbReference>
<evidence type="ECO:0000256" key="2">
    <source>
        <dbReference type="ARBA" id="ARBA00022691"/>
    </source>
</evidence>
<evidence type="ECO:0000256" key="8">
    <source>
        <dbReference type="ARBA" id="ARBA00023150"/>
    </source>
</evidence>
<keyword evidence="8 10" id="KW-0501">Molybdenum cofactor biosynthesis</keyword>
<evidence type="ECO:0000313" key="12">
    <source>
        <dbReference type="EMBL" id="MBD8526213.1"/>
    </source>
</evidence>
<comment type="function">
    <text evidence="10">Catalyzes the cyclization of GTP to (8S)-3',8-cyclo-7,8-dihydroguanosine 5'-triphosphate.</text>
</comment>
<dbReference type="Gene3D" id="3.20.20.70">
    <property type="entry name" value="Aldolase class I"/>
    <property type="match status" value="1"/>
</dbReference>
<proteinExistence type="inferred from homology"/>
<feature type="binding site" evidence="10">
    <location>
        <position position="100"/>
    </location>
    <ligand>
        <name>GTP</name>
        <dbReference type="ChEBI" id="CHEBI:37565"/>
    </ligand>
</feature>
<keyword evidence="6 10" id="KW-0411">Iron-sulfur</keyword>
<evidence type="ECO:0000256" key="1">
    <source>
        <dbReference type="ARBA" id="ARBA00022485"/>
    </source>
</evidence>
<dbReference type="InterPro" id="IPR013785">
    <property type="entry name" value="Aldolase_TIM"/>
</dbReference>